<dbReference type="InterPro" id="IPR011989">
    <property type="entry name" value="ARM-like"/>
</dbReference>
<evidence type="ECO:0000313" key="4">
    <source>
        <dbReference type="EMBL" id="PKU65920.1"/>
    </source>
</evidence>
<dbReference type="SUPFAM" id="SSF48371">
    <property type="entry name" value="ARM repeat"/>
    <property type="match status" value="3"/>
</dbReference>
<evidence type="ECO:0000259" key="1">
    <source>
        <dbReference type="Pfam" id="PF07539"/>
    </source>
</evidence>
<dbReference type="PANTHER" id="PTHR17695:SF11">
    <property type="entry name" value="SMALL SUBUNIT PROCESSOME COMPONENT 20 HOMOLOG"/>
    <property type="match status" value="1"/>
</dbReference>
<dbReference type="GO" id="GO:0030686">
    <property type="term" value="C:90S preribosome"/>
    <property type="evidence" value="ECO:0007669"/>
    <property type="project" value="TreeGrafter"/>
</dbReference>
<dbReference type="InterPro" id="IPR016024">
    <property type="entry name" value="ARM-type_fold"/>
</dbReference>
<dbReference type="EMBL" id="KZ503303">
    <property type="protein sequence ID" value="PKU65920.1"/>
    <property type="molecule type" value="Genomic_DNA"/>
</dbReference>
<gene>
    <name evidence="4" type="ORF">MA16_Dca008994</name>
</gene>
<dbReference type="Pfam" id="PF23099">
    <property type="entry name" value="UTP20_C"/>
    <property type="match status" value="1"/>
</dbReference>
<dbReference type="InterPro" id="IPR011430">
    <property type="entry name" value="UTP20_N"/>
</dbReference>
<dbReference type="PANTHER" id="PTHR17695">
    <property type="entry name" value="SMALL SUBUNIT PROCESSOME COMPONENT 20 HOMOLOG"/>
    <property type="match status" value="1"/>
</dbReference>
<dbReference type="InterPro" id="IPR057525">
    <property type="entry name" value="UTP20_C"/>
</dbReference>
<accession>A0A2I0VR77</accession>
<feature type="domain" description="U3 small nucleolar RNA-associated protein 20 C-terminal" evidence="3">
    <location>
        <begin position="2631"/>
        <end position="2707"/>
    </location>
</feature>
<proteinExistence type="predicted"/>
<feature type="domain" description="U3 small nucleolar RNA-associated protein 20 N-terminal" evidence="1">
    <location>
        <begin position="890"/>
        <end position="1512"/>
    </location>
</feature>
<dbReference type="Gene3D" id="1.25.10.10">
    <property type="entry name" value="Leucine-rich Repeat Variant"/>
    <property type="match status" value="2"/>
</dbReference>
<dbReference type="InterPro" id="IPR046523">
    <property type="entry name" value="UTP20_dom"/>
</dbReference>
<evidence type="ECO:0000259" key="3">
    <source>
        <dbReference type="Pfam" id="PF23099"/>
    </source>
</evidence>
<dbReference type="STRING" id="906689.A0A2I0VR77"/>
<feature type="domain" description="U3 small nucleolar RNA-associated protein 20" evidence="2">
    <location>
        <begin position="1774"/>
        <end position="1989"/>
    </location>
</feature>
<organism evidence="4 5">
    <name type="scientific">Dendrobium catenatum</name>
    <dbReference type="NCBI Taxonomy" id="906689"/>
    <lineage>
        <taxon>Eukaryota</taxon>
        <taxon>Viridiplantae</taxon>
        <taxon>Streptophyta</taxon>
        <taxon>Embryophyta</taxon>
        <taxon>Tracheophyta</taxon>
        <taxon>Spermatophyta</taxon>
        <taxon>Magnoliopsida</taxon>
        <taxon>Liliopsida</taxon>
        <taxon>Asparagales</taxon>
        <taxon>Orchidaceae</taxon>
        <taxon>Epidendroideae</taxon>
        <taxon>Malaxideae</taxon>
        <taxon>Dendrobiinae</taxon>
        <taxon>Dendrobium</taxon>
    </lineage>
</organism>
<dbReference type="Pfam" id="PF07539">
    <property type="entry name" value="UTP20_N"/>
    <property type="match status" value="1"/>
</dbReference>
<evidence type="ECO:0000313" key="5">
    <source>
        <dbReference type="Proteomes" id="UP000233837"/>
    </source>
</evidence>
<name>A0A2I0VR77_9ASPA</name>
<dbReference type="Pfam" id="PF20416">
    <property type="entry name" value="UTP20"/>
    <property type="match status" value="1"/>
</dbReference>
<evidence type="ECO:0000259" key="2">
    <source>
        <dbReference type="Pfam" id="PF20416"/>
    </source>
</evidence>
<protein>
    <submittedName>
        <fullName evidence="4">Uncharacterized protein</fullName>
    </submittedName>
</protein>
<keyword evidence="5" id="KW-1185">Reference proteome</keyword>
<dbReference type="InterPro" id="IPR052575">
    <property type="entry name" value="SSU_processome_comp_20"/>
</dbReference>
<reference evidence="4 5" key="2">
    <citation type="journal article" date="2017" name="Nature">
        <title>The Apostasia genome and the evolution of orchids.</title>
        <authorList>
            <person name="Zhang G.Q."/>
            <person name="Liu K.W."/>
            <person name="Li Z."/>
            <person name="Lohaus R."/>
            <person name="Hsiao Y.Y."/>
            <person name="Niu S.C."/>
            <person name="Wang J.Y."/>
            <person name="Lin Y.C."/>
            <person name="Xu Q."/>
            <person name="Chen L.J."/>
            <person name="Yoshida K."/>
            <person name="Fujiwara S."/>
            <person name="Wang Z.W."/>
            <person name="Zhang Y.Q."/>
            <person name="Mitsuda N."/>
            <person name="Wang M."/>
            <person name="Liu G.H."/>
            <person name="Pecoraro L."/>
            <person name="Huang H.X."/>
            <person name="Xiao X.J."/>
            <person name="Lin M."/>
            <person name="Wu X.Y."/>
            <person name="Wu W.L."/>
            <person name="Chen Y.Y."/>
            <person name="Chang S.B."/>
            <person name="Sakamoto S."/>
            <person name="Ohme-Takagi M."/>
            <person name="Yagi M."/>
            <person name="Zeng S.J."/>
            <person name="Shen C.Y."/>
            <person name="Yeh C.M."/>
            <person name="Luo Y.B."/>
            <person name="Tsai W.C."/>
            <person name="Van de Peer Y."/>
            <person name="Liu Z.J."/>
        </authorList>
    </citation>
    <scope>NUCLEOTIDE SEQUENCE [LARGE SCALE GENOMIC DNA]</scope>
    <source>
        <tissue evidence="4">The whole plant</tissue>
    </source>
</reference>
<dbReference type="Proteomes" id="UP000233837">
    <property type="component" value="Unassembled WGS sequence"/>
</dbReference>
<sequence>MKRPLLSFGVVDAEGLGLISSFGDIVGFVSTTWRRRGGVRPNLYACDSFLERFASSLTNLLSSGGDRDPEVLEQVFTAWSYIVMYLQKNLVKDVVNFLKITAQLRYYPKDYVQEFMAEVVSFLLRNAPLNQLKNGIRKIIMDVVKGSSAAKKLGAAALLWHVLSRTSSRLHSKARQVLLLLMEESVLSARDIPQVDVSIAHLGFPFTGSEAVLDVVNSILHRFFEEIDHTEQKVVFECLFESIYCSIKKGCLAHLVQLLTLLTTAVRLSKGGKCFDGDKMIELIRLLMHSCIVSAEIINSRDCSSEAAVPVVSNKILQLVLCLLDMPQKSSYIYITMEIVPAFKLEHSSLLMFVKGLVHKDPEVVLACRTYIVSTIDEMIETSPDEVLVLILEFFERQSSNILDGIPRRTCKFFIETLNYWANLLSDISTINSVSDLSSKLAVLWGVIRCYPSFECTGGSPLLIRNLIGILDQLLEVNADSIAGVPMSVWQDLLGATLNSYHKLLLHESSGPSEAYIFLHMAKKHKSSPRILSAVAEYLETFLWSKDDAGVSQRMFAEVDVEDAQDSIRIFADNLSLPNKEIRISTLRIVSHYNFPVEPPTSEDRPLKKVKYEESDSAKVFECINVVDLLLSIEATPISVLTSRKVAVLISRLQMVVASGKLHDDYVPLIFNGVIGILHNRFSLLWDPALECLTTLIRRYSRIVWNQFVQHLEYYQLKSLSGNNAATKLNSETPQPKSIPSCYALTWTGPTWTGPAGPGLLQAETEQRGGGRGKGPRGFLAWALGVAGDCWRVVLPLELKNIVSCFGFDHLLREYNSLVQCFNMYLEYEFDSTPCITVMALLLKTLQKISAIAESHSGQLIPLFLKFLGYTDVDKFSVESFSEYKCKRKEWRSVLKEWLSLLKLMHNSRSLYKSQLLKDVLMSRLLDEVDPDIQLNVIDCLLNWKDDYLIPYDQHLKNLIISRNIREELTTWAVSKESEYIQEEHRAQLIPVVVRLLAPKVRKIKTLALHKHAGMNIRRAILCFLAQLEVDDLHLFFSLLLKPLLWNHHGVNVLDGYSDGICSRFSGQWQSLIPLNCSITEAIANISLKRKYGFLYVLEDVLKTFDEIHIRPFLRPLMTFVVLILENCMSNIKNEVGRKICASEKCVAGDLEVDVAENSAHNFLVMSASGKQLKDLRSLCLKILSSALSKHDSHDFGCEFWDIFFNSVKPLIDNFKNEGSSSEKPSSLFSCFLVMSRSPVLVSFLNREANLVPAIFSILTVRTASDAIISSVLGFIENLLNLETDSDLENDSIKAVFYPHLEVLVKNFHELILSNEDSHRKSAIWPGKRELRIFKLIAKYVKSQSIALPFLDILLPFFKRKALDFDDCLEALHVMKGILQYLPVNVEKTSGKILKSIFPILAVAGVDVQLCVCDIIDSLALIDPSLAYLARLLRDLTAVSSMDIGEFDYDTRISAYEKINPELFSFLGVNHALLILSHCIYYMSSDELILRQCASKSLQAFVQFASSYLKTDAKNSYTHDAVCNQSSGPAVETSIETNWTKACILWIISDVLLKNMKEALTKEISIQKEWMTLLRDMIYNLHEVPALSTFRPLCSEDPEVDFFNNILHLQIHRRRRALMRFINVINAGNFTENIAVSIFVPLFLSMMFEVKDGKGEHIREACLDSLASISNKMQWESYRSFLMKCFREITVRPDKQKLLVRLICAILDKFHFFASKSCERDEVGSCDALCSGNPQGNAIVTLQDSTSVKAIPEIQSYLQKTVLPQIQKILTMDSEKVNVNISLAALKLLKLLPLDTMDSQLSSIVHHVCTFLKNRLESVRDEARSALAACAKELGLEYLHFIIKVMQSILKRGYEMHVLGYSLNFILSKILIGKSTGSLDYCLEELVSIAENDIFGDVAEEKEVEKIASKMKETRKSKSFETLKLISQSITFRTHAMKLLSPIHNHIEKHLTPKIKRKLEIILSHIASGIESNPSAQTAELFIFVYGLIEDNIAAELSYRKERSETAENETSSFDVIVKEKPLRKSACFLKNSYLITGFALEMLHNRLKNIKLDKNDQQLLSMLDPFVKQLGYCLNSKFESVLAATFRCLAPLFKLPLPSMDKESDKIKSLLLSIAQRSGDGSSSLALSCIKLLTMLLRNPRISISHGELHMIIRFPMFIDIQTNPSTLALSLLKTIFARKLVVHEIYDIILRVAELMVTSQSEPIRRKCSEILLQFLLEYQLSDKRLQQHMDFLLSNLSYEHPSGRESVLDMLHAILIKFPRSVIDSHVQTFFLHLVVSLANEQDQRVRSMVLTVLKELISRTSQQMLQPILEYTLSWYFGKKQYLWSPSAEVIGLLIEVWRGGLKRHIIGIMQTARNILKVSVDAVDIAELGVSKEPVVPCWKEAYYSLVMIEKMFLQFSELYFQSDFEEIWGLICKFLLHPHLGLRNISSRLVALYFTAVSEACKGDSEKMIQKNLFLINPSRLFAVAVSFLKQLEGQVIDDASGNMITQNLAFSICSLHSFAKHKSLTPLHKLWSMLAACEQSSYLDAFDLLGSRKAKRIFLLSTSVTAQSSTASENEDLQSLLVKPLLKRLGKIAMEKENFQMKIVFNCIRTISSQIGVEGSREYAIYIILPLYKACEGFAGKVVEDEIKQLAEEVRDGVRDILGVENFIQVYNRIRKNLKGKRDHRRTQQKLIAVMNPMLHAKRKLRVAAKHRAYKRRKFDAMKMRWKRT</sequence>
<dbReference type="GO" id="GO:0032040">
    <property type="term" value="C:small-subunit processome"/>
    <property type="evidence" value="ECO:0007669"/>
    <property type="project" value="TreeGrafter"/>
</dbReference>
<reference evidence="4 5" key="1">
    <citation type="journal article" date="2016" name="Sci. Rep.">
        <title>The Dendrobium catenatum Lindl. genome sequence provides insights into polysaccharide synthase, floral development and adaptive evolution.</title>
        <authorList>
            <person name="Zhang G.Q."/>
            <person name="Xu Q."/>
            <person name="Bian C."/>
            <person name="Tsai W.C."/>
            <person name="Yeh C.M."/>
            <person name="Liu K.W."/>
            <person name="Yoshida K."/>
            <person name="Zhang L.S."/>
            <person name="Chang S.B."/>
            <person name="Chen F."/>
            <person name="Shi Y."/>
            <person name="Su Y.Y."/>
            <person name="Zhang Y.Q."/>
            <person name="Chen L.J."/>
            <person name="Yin Y."/>
            <person name="Lin M."/>
            <person name="Huang H."/>
            <person name="Deng H."/>
            <person name="Wang Z.W."/>
            <person name="Zhu S.L."/>
            <person name="Zhao X."/>
            <person name="Deng C."/>
            <person name="Niu S.C."/>
            <person name="Huang J."/>
            <person name="Wang M."/>
            <person name="Liu G.H."/>
            <person name="Yang H.J."/>
            <person name="Xiao X.J."/>
            <person name="Hsiao Y.Y."/>
            <person name="Wu W.L."/>
            <person name="Chen Y.Y."/>
            <person name="Mitsuda N."/>
            <person name="Ohme-Takagi M."/>
            <person name="Luo Y.B."/>
            <person name="Van de Peer Y."/>
            <person name="Liu Z.J."/>
        </authorList>
    </citation>
    <scope>NUCLEOTIDE SEQUENCE [LARGE SCALE GENOMIC DNA]</scope>
    <source>
        <tissue evidence="4">The whole plant</tissue>
    </source>
</reference>